<name>A0A6J8AUB4_MYTCO</name>
<organism evidence="2 3">
    <name type="scientific">Mytilus coruscus</name>
    <name type="common">Sea mussel</name>
    <dbReference type="NCBI Taxonomy" id="42192"/>
    <lineage>
        <taxon>Eukaryota</taxon>
        <taxon>Metazoa</taxon>
        <taxon>Spiralia</taxon>
        <taxon>Lophotrochozoa</taxon>
        <taxon>Mollusca</taxon>
        <taxon>Bivalvia</taxon>
        <taxon>Autobranchia</taxon>
        <taxon>Pteriomorphia</taxon>
        <taxon>Mytilida</taxon>
        <taxon>Mytiloidea</taxon>
        <taxon>Mytilidae</taxon>
        <taxon>Mytilinae</taxon>
        <taxon>Mytilus</taxon>
    </lineage>
</organism>
<reference evidence="2 3" key="1">
    <citation type="submission" date="2020-06" db="EMBL/GenBank/DDBJ databases">
        <authorList>
            <person name="Li R."/>
            <person name="Bekaert M."/>
        </authorList>
    </citation>
    <scope>NUCLEOTIDE SEQUENCE [LARGE SCALE GENOMIC DNA]</scope>
    <source>
        <strain evidence="3">wild</strain>
    </source>
</reference>
<dbReference type="InterPro" id="IPR036397">
    <property type="entry name" value="RNaseH_sf"/>
</dbReference>
<dbReference type="InterPro" id="IPR012337">
    <property type="entry name" value="RNaseH-like_sf"/>
</dbReference>
<protein>
    <recommendedName>
        <fullName evidence="1">3'-5' exonuclease domain-containing protein</fullName>
    </recommendedName>
</protein>
<dbReference type="SUPFAM" id="SSF53098">
    <property type="entry name" value="Ribonuclease H-like"/>
    <property type="match status" value="1"/>
</dbReference>
<dbReference type="AlphaFoldDB" id="A0A6J8AUB4"/>
<dbReference type="GO" id="GO:0003676">
    <property type="term" value="F:nucleic acid binding"/>
    <property type="evidence" value="ECO:0007669"/>
    <property type="project" value="InterPro"/>
</dbReference>
<dbReference type="InterPro" id="IPR002562">
    <property type="entry name" value="3'-5'_exonuclease_dom"/>
</dbReference>
<accession>A0A6J8AUB4</accession>
<evidence type="ECO:0000259" key="1">
    <source>
        <dbReference type="Pfam" id="PF01612"/>
    </source>
</evidence>
<evidence type="ECO:0000313" key="3">
    <source>
        <dbReference type="Proteomes" id="UP000507470"/>
    </source>
</evidence>
<proteinExistence type="predicted"/>
<dbReference type="Gene3D" id="3.30.420.10">
    <property type="entry name" value="Ribonuclease H-like superfamily/Ribonuclease H"/>
    <property type="match status" value="1"/>
</dbReference>
<sequence>MANLDENNTTFRHKIEDIESKSLNQNGGTITASNSFVWTNLENNHFDGTLTSEGRLRGIISKTLSMEQLLESLSNMKKEKKLFISFDWSLESLCKSPVLTEVTIALPDNVKSKDSDKRILILAQKVIKHAFEVLKEILADKTICKVMFCPRSDFTNLIQYGIKIENIFDMQACVQCVTAVENDETGNLVMNGSKPALDEICKMYDLPLQFHDNIPVSVSSILYLMDINTYLTGRNGQWFKAPERIKYLFNRRMVRINRLTCAQKSILKAKSLQGVSFDIMTTTDCEEDCKKEECTAKQYTHEKAEDLTDSGHGNCSNVEKNIALKCKKESDSAVLSRYEGRTINYFRETYIFGEYRKTLEICNKKSIPRTKDVVSK</sequence>
<evidence type="ECO:0000313" key="2">
    <source>
        <dbReference type="EMBL" id="CAC5373475.1"/>
    </source>
</evidence>
<feature type="domain" description="3'-5' exonuclease" evidence="1">
    <location>
        <begin position="81"/>
        <end position="172"/>
    </location>
</feature>
<dbReference type="GO" id="GO:0008408">
    <property type="term" value="F:3'-5' exonuclease activity"/>
    <property type="evidence" value="ECO:0007669"/>
    <property type="project" value="InterPro"/>
</dbReference>
<dbReference type="Proteomes" id="UP000507470">
    <property type="component" value="Unassembled WGS sequence"/>
</dbReference>
<dbReference type="Pfam" id="PF01612">
    <property type="entry name" value="DNA_pol_A_exo1"/>
    <property type="match status" value="1"/>
</dbReference>
<dbReference type="EMBL" id="CACVKT020001902">
    <property type="protein sequence ID" value="CAC5373475.1"/>
    <property type="molecule type" value="Genomic_DNA"/>
</dbReference>
<gene>
    <name evidence="2" type="ORF">MCOR_11220</name>
</gene>
<dbReference type="GO" id="GO:0006139">
    <property type="term" value="P:nucleobase-containing compound metabolic process"/>
    <property type="evidence" value="ECO:0007669"/>
    <property type="project" value="InterPro"/>
</dbReference>
<keyword evidence="3" id="KW-1185">Reference proteome</keyword>
<dbReference type="OrthoDB" id="6125990at2759"/>